<evidence type="ECO:0000256" key="1">
    <source>
        <dbReference type="SAM" id="Phobius"/>
    </source>
</evidence>
<gene>
    <name evidence="3" type="ORF">JQC72_14020</name>
</gene>
<dbReference type="InterPro" id="IPR012495">
    <property type="entry name" value="TadE-like_dom"/>
</dbReference>
<keyword evidence="1" id="KW-0812">Transmembrane</keyword>
<accession>A0ABS2WMB2</accession>
<dbReference type="EMBL" id="JAFHAP010000014">
    <property type="protein sequence ID" value="MBN2910616.1"/>
    <property type="molecule type" value="Genomic_DNA"/>
</dbReference>
<organism evidence="3 4">
    <name type="scientific">Polycladomyces zharkentensis</name>
    <dbReference type="NCBI Taxonomy" id="2807616"/>
    <lineage>
        <taxon>Bacteria</taxon>
        <taxon>Bacillati</taxon>
        <taxon>Bacillota</taxon>
        <taxon>Bacilli</taxon>
        <taxon>Bacillales</taxon>
        <taxon>Thermoactinomycetaceae</taxon>
        <taxon>Polycladomyces</taxon>
    </lineage>
</organism>
<keyword evidence="1" id="KW-1133">Transmembrane helix</keyword>
<keyword evidence="1" id="KW-0472">Membrane</keyword>
<dbReference type="Pfam" id="PF07811">
    <property type="entry name" value="TadE"/>
    <property type="match status" value="1"/>
</dbReference>
<dbReference type="Proteomes" id="UP001177120">
    <property type="component" value="Unassembled WGS sequence"/>
</dbReference>
<protein>
    <submittedName>
        <fullName evidence="3">Pilus assembly protein</fullName>
    </submittedName>
</protein>
<proteinExistence type="predicted"/>
<sequence>MKWMKKVVKFSRQHRSGGSTVEFVIILPLFLMMAFFVFQFAIAGLAIMDTQAALRDAVRVASVTGDKEKAIQQGKASFGGSGFYRLSQFDITFYEDKVVAKAHTKIDVLFMSSNPFDYDQTAEAPIVR</sequence>
<dbReference type="RefSeq" id="WP_205496699.1">
    <property type="nucleotide sequence ID" value="NZ_JAFHAP010000014.1"/>
</dbReference>
<feature type="domain" description="TadE-like" evidence="2">
    <location>
        <begin position="17"/>
        <end position="59"/>
    </location>
</feature>
<reference evidence="3" key="1">
    <citation type="journal article" date="2024" name="Int. J. Syst. Evol. Microbiol.">
        <title>Polycladomyces zharkentensis sp. nov., a novel thermophilic cellulose- and starch-degrading member of the Bacillota from a geothermal aquifer in Kazakhstan.</title>
        <authorList>
            <person name="Mashzhan A."/>
            <person name="Kistaubayeva A."/>
            <person name="Javier-Lopez R."/>
            <person name="Bissenova U."/>
            <person name="Bissenbay A."/>
            <person name="Birkeland N.K."/>
        </authorList>
    </citation>
    <scope>NUCLEOTIDE SEQUENCE</scope>
    <source>
        <strain evidence="3">ZKZ2T</strain>
    </source>
</reference>
<keyword evidence="4" id="KW-1185">Reference proteome</keyword>
<evidence type="ECO:0000313" key="3">
    <source>
        <dbReference type="EMBL" id="MBN2910616.1"/>
    </source>
</evidence>
<name>A0ABS2WMB2_9BACL</name>
<comment type="caution">
    <text evidence="3">The sequence shown here is derived from an EMBL/GenBank/DDBJ whole genome shotgun (WGS) entry which is preliminary data.</text>
</comment>
<feature type="transmembrane region" description="Helical" evidence="1">
    <location>
        <begin position="21"/>
        <end position="48"/>
    </location>
</feature>
<evidence type="ECO:0000313" key="4">
    <source>
        <dbReference type="Proteomes" id="UP001177120"/>
    </source>
</evidence>
<evidence type="ECO:0000259" key="2">
    <source>
        <dbReference type="Pfam" id="PF07811"/>
    </source>
</evidence>